<evidence type="ECO:0000256" key="5">
    <source>
        <dbReference type="ARBA" id="ARBA00022679"/>
    </source>
</evidence>
<dbReference type="RefSeq" id="XP_005764250.1">
    <property type="nucleotide sequence ID" value="XM_005764193.1"/>
</dbReference>
<dbReference type="EnsemblProtists" id="EOD25446">
    <property type="protein sequence ID" value="EOD25446"/>
    <property type="gene ID" value="EMIHUDRAFT_237657"/>
</dbReference>
<dbReference type="GO" id="GO:0008531">
    <property type="term" value="F:riboflavin kinase activity"/>
    <property type="evidence" value="ECO:0007669"/>
    <property type="project" value="UniProtKB-EC"/>
</dbReference>
<dbReference type="STRING" id="2903.R1ER53"/>
<dbReference type="Proteomes" id="UP000013827">
    <property type="component" value="Unassembled WGS sequence"/>
</dbReference>
<evidence type="ECO:0000313" key="10">
    <source>
        <dbReference type="Proteomes" id="UP000013827"/>
    </source>
</evidence>
<dbReference type="eggNOG" id="KOG3110">
    <property type="taxonomic scope" value="Eukaryota"/>
</dbReference>
<dbReference type="RefSeq" id="XP_005777875.1">
    <property type="nucleotide sequence ID" value="XM_005777818.1"/>
</dbReference>
<dbReference type="PANTHER" id="PTHR22749">
    <property type="entry name" value="RIBOFLAVIN KINASE/FMN ADENYLYLTRANSFERASE"/>
    <property type="match status" value="1"/>
</dbReference>
<dbReference type="GeneID" id="17270992"/>
<name>A0A0D3IKN6_EMIH1</name>
<dbReference type="SMART" id="SM00904">
    <property type="entry name" value="Flavokinase"/>
    <property type="match status" value="1"/>
</dbReference>
<dbReference type="Pfam" id="PF01687">
    <property type="entry name" value="Flavokinase"/>
    <property type="match status" value="1"/>
</dbReference>
<dbReference type="PaxDb" id="2903-EOD11821"/>
<dbReference type="Gene3D" id="2.40.30.30">
    <property type="entry name" value="Riboflavin kinase-like"/>
    <property type="match status" value="1"/>
</dbReference>
<keyword evidence="5" id="KW-0808">Transferase</keyword>
<protein>
    <recommendedName>
        <fullName evidence="2">riboflavin kinase</fullName>
        <ecNumber evidence="2">2.7.1.26</ecNumber>
    </recommendedName>
</protein>
<dbReference type="KEGG" id="ehx:EMIHUDRAFT_214135"/>
<evidence type="ECO:0000256" key="7">
    <source>
        <dbReference type="ARBA" id="ARBA00022840"/>
    </source>
</evidence>
<accession>A0A0D3IKN6</accession>
<evidence type="ECO:0000256" key="3">
    <source>
        <dbReference type="ARBA" id="ARBA00022630"/>
    </source>
</evidence>
<keyword evidence="6" id="KW-0547">Nucleotide-binding</keyword>
<evidence type="ECO:0000313" key="9">
    <source>
        <dbReference type="EnsemblProtists" id="EOD11821"/>
    </source>
</evidence>
<keyword evidence="4" id="KW-0288">FMN</keyword>
<dbReference type="EC" id="2.7.1.26" evidence="2"/>
<dbReference type="GeneID" id="17258080"/>
<keyword evidence="10" id="KW-1185">Reference proteome</keyword>
<evidence type="ECO:0000256" key="6">
    <source>
        <dbReference type="ARBA" id="ARBA00022741"/>
    </source>
</evidence>
<evidence type="ECO:0000256" key="1">
    <source>
        <dbReference type="ARBA" id="ARBA00005201"/>
    </source>
</evidence>
<dbReference type="OMA" id="FDCEVAR"/>
<dbReference type="UniPathway" id="UPA00276">
    <property type="reaction ID" value="UER00406"/>
</dbReference>
<dbReference type="PANTHER" id="PTHR22749:SF6">
    <property type="entry name" value="RIBOFLAVIN KINASE"/>
    <property type="match status" value="1"/>
</dbReference>
<evidence type="ECO:0000259" key="8">
    <source>
        <dbReference type="SMART" id="SM00904"/>
    </source>
</evidence>
<keyword evidence="3" id="KW-0285">Flavoprotein</keyword>
<dbReference type="EnsemblProtists" id="EOD11821">
    <property type="protein sequence ID" value="EOD11821"/>
    <property type="gene ID" value="EMIHUDRAFT_214135"/>
</dbReference>
<organism evidence="9 10">
    <name type="scientific">Emiliania huxleyi (strain CCMP1516)</name>
    <dbReference type="NCBI Taxonomy" id="280463"/>
    <lineage>
        <taxon>Eukaryota</taxon>
        <taxon>Haptista</taxon>
        <taxon>Haptophyta</taxon>
        <taxon>Prymnesiophyceae</taxon>
        <taxon>Isochrysidales</taxon>
        <taxon>Noelaerhabdaceae</taxon>
        <taxon>Emiliania</taxon>
    </lineage>
</organism>
<reference evidence="10" key="1">
    <citation type="journal article" date="2013" name="Nature">
        <title>Pan genome of the phytoplankton Emiliania underpins its global distribution.</title>
        <authorList>
            <person name="Read B.A."/>
            <person name="Kegel J."/>
            <person name="Klute M.J."/>
            <person name="Kuo A."/>
            <person name="Lefebvre S.C."/>
            <person name="Maumus F."/>
            <person name="Mayer C."/>
            <person name="Miller J."/>
            <person name="Monier A."/>
            <person name="Salamov A."/>
            <person name="Young J."/>
            <person name="Aguilar M."/>
            <person name="Claverie J.M."/>
            <person name="Frickenhaus S."/>
            <person name="Gonzalez K."/>
            <person name="Herman E.K."/>
            <person name="Lin Y.C."/>
            <person name="Napier J."/>
            <person name="Ogata H."/>
            <person name="Sarno A.F."/>
            <person name="Shmutz J."/>
            <person name="Schroeder D."/>
            <person name="de Vargas C."/>
            <person name="Verret F."/>
            <person name="von Dassow P."/>
            <person name="Valentin K."/>
            <person name="Van de Peer Y."/>
            <person name="Wheeler G."/>
            <person name="Dacks J.B."/>
            <person name="Delwiche C.F."/>
            <person name="Dyhrman S.T."/>
            <person name="Glockner G."/>
            <person name="John U."/>
            <person name="Richards T."/>
            <person name="Worden A.Z."/>
            <person name="Zhang X."/>
            <person name="Grigoriev I.V."/>
            <person name="Allen A.E."/>
            <person name="Bidle K."/>
            <person name="Borodovsky M."/>
            <person name="Bowler C."/>
            <person name="Brownlee C."/>
            <person name="Cock J.M."/>
            <person name="Elias M."/>
            <person name="Gladyshev V.N."/>
            <person name="Groth M."/>
            <person name="Guda C."/>
            <person name="Hadaegh A."/>
            <person name="Iglesias-Rodriguez M.D."/>
            <person name="Jenkins J."/>
            <person name="Jones B.M."/>
            <person name="Lawson T."/>
            <person name="Leese F."/>
            <person name="Lindquist E."/>
            <person name="Lobanov A."/>
            <person name="Lomsadze A."/>
            <person name="Malik S.B."/>
            <person name="Marsh M.E."/>
            <person name="Mackinder L."/>
            <person name="Mock T."/>
            <person name="Mueller-Roeber B."/>
            <person name="Pagarete A."/>
            <person name="Parker M."/>
            <person name="Probert I."/>
            <person name="Quesneville H."/>
            <person name="Raines C."/>
            <person name="Rensing S.A."/>
            <person name="Riano-Pachon D.M."/>
            <person name="Richier S."/>
            <person name="Rokitta S."/>
            <person name="Shiraiwa Y."/>
            <person name="Soanes D.M."/>
            <person name="van der Giezen M."/>
            <person name="Wahlund T.M."/>
            <person name="Williams B."/>
            <person name="Wilson W."/>
            <person name="Wolfe G."/>
            <person name="Wurch L.L."/>
        </authorList>
    </citation>
    <scope>NUCLEOTIDE SEQUENCE</scope>
</reference>
<dbReference type="InterPro" id="IPR023468">
    <property type="entry name" value="Riboflavin_kinase"/>
</dbReference>
<dbReference type="HOGENOM" id="CLU_048437_3_3_1"/>
<reference evidence="9" key="2">
    <citation type="submission" date="2024-10" db="UniProtKB">
        <authorList>
            <consortium name="EnsemblProtists"/>
        </authorList>
    </citation>
    <scope>IDENTIFICATION</scope>
</reference>
<keyword evidence="7" id="KW-0067">ATP-binding</keyword>
<proteinExistence type="predicted"/>
<evidence type="ECO:0000256" key="4">
    <source>
        <dbReference type="ARBA" id="ARBA00022643"/>
    </source>
</evidence>
<evidence type="ECO:0000256" key="2">
    <source>
        <dbReference type="ARBA" id="ARBA00012105"/>
    </source>
</evidence>
<dbReference type="InterPro" id="IPR015865">
    <property type="entry name" value="Riboflavin_kinase_bac/euk"/>
</dbReference>
<comment type="pathway">
    <text evidence="1">Cofactor biosynthesis; FMN biosynthesis; FMN from riboflavin (ATP route): step 1/1.</text>
</comment>
<dbReference type="InterPro" id="IPR023465">
    <property type="entry name" value="Riboflavin_kinase_dom_sf"/>
</dbReference>
<sequence length="176" mass="19550">MCRTAVQRVIDPVGPHRLTGKVVEGFKRGSKQLGWPTANLDPAAFESRFDASTEGVYVGWAAIRDPTLPEEAQAVHKAVLSMGWNPTYTDVKQRTVEAYLCHDFCGRDFYGAEMRLMICAFLRSNVKFDSFDELIQARCAFTAITDDVEFGQRALDGAELALLQRDPFFSSDTSAG</sequence>
<dbReference type="GO" id="GO:0009231">
    <property type="term" value="P:riboflavin biosynthetic process"/>
    <property type="evidence" value="ECO:0007669"/>
    <property type="project" value="InterPro"/>
</dbReference>
<dbReference type="SUPFAM" id="SSF82114">
    <property type="entry name" value="Riboflavin kinase-like"/>
    <property type="match status" value="1"/>
</dbReference>
<dbReference type="KEGG" id="ehx:EMIHUDRAFT_237657"/>
<dbReference type="GO" id="GO:0005524">
    <property type="term" value="F:ATP binding"/>
    <property type="evidence" value="ECO:0007669"/>
    <property type="project" value="UniProtKB-KW"/>
</dbReference>
<dbReference type="GO" id="GO:0009398">
    <property type="term" value="P:FMN biosynthetic process"/>
    <property type="evidence" value="ECO:0007669"/>
    <property type="project" value="TreeGrafter"/>
</dbReference>
<dbReference type="AlphaFoldDB" id="A0A0D3IKN6"/>
<feature type="domain" description="Riboflavin kinase" evidence="8">
    <location>
        <begin position="15"/>
        <end position="156"/>
    </location>
</feature>